<evidence type="ECO:0000313" key="3">
    <source>
        <dbReference type="EMBL" id="KDN68678.1"/>
    </source>
</evidence>
<dbReference type="OrthoDB" id="4850074at2759"/>
<accession>A0A066XHP9</accession>
<evidence type="ECO:0000313" key="4">
    <source>
        <dbReference type="Proteomes" id="UP000027238"/>
    </source>
</evidence>
<dbReference type="EMBL" id="JMSE01000633">
    <property type="protein sequence ID" value="KDN68678.1"/>
    <property type="molecule type" value="Genomic_DNA"/>
</dbReference>
<evidence type="ECO:0000256" key="1">
    <source>
        <dbReference type="SAM" id="Coils"/>
    </source>
</evidence>
<proteinExistence type="predicted"/>
<evidence type="ECO:0000256" key="2">
    <source>
        <dbReference type="SAM" id="MobiDB-lite"/>
    </source>
</evidence>
<dbReference type="OMA" id="HDGTEIC"/>
<dbReference type="Proteomes" id="UP000027238">
    <property type="component" value="Unassembled WGS sequence"/>
</dbReference>
<feature type="coiled-coil region" evidence="1">
    <location>
        <begin position="34"/>
        <end position="76"/>
    </location>
</feature>
<comment type="caution">
    <text evidence="3">The sequence shown here is derived from an EMBL/GenBank/DDBJ whole genome shotgun (WGS) entry which is preliminary data.</text>
</comment>
<protein>
    <submittedName>
        <fullName evidence="3">Uncharacterized protein</fullName>
    </submittedName>
</protein>
<dbReference type="HOGENOM" id="CLU_2003764_0_0_1"/>
<feature type="region of interest" description="Disordered" evidence="2">
    <location>
        <begin position="89"/>
        <end position="125"/>
    </location>
</feature>
<keyword evidence="4" id="KW-1185">Reference proteome</keyword>
<keyword evidence="1" id="KW-0175">Coiled coil</keyword>
<gene>
    <name evidence="3" type="ORF">CSUB01_06312</name>
</gene>
<sequence>MPKHIITGGDPVPKIFWVLVGGNSLSQPPTWDRFLNMTRERNKVEREAKAEEREFKDAKKQAMAELKAQKKASKEAFKGGLVAWRKRKCEAKTNSDGEIEDGSSRGNQQPANNCGGCGEGTEMCE</sequence>
<organism evidence="3 4">
    <name type="scientific">Colletotrichum sublineola</name>
    <name type="common">Sorghum anthracnose fungus</name>
    <dbReference type="NCBI Taxonomy" id="1173701"/>
    <lineage>
        <taxon>Eukaryota</taxon>
        <taxon>Fungi</taxon>
        <taxon>Dikarya</taxon>
        <taxon>Ascomycota</taxon>
        <taxon>Pezizomycotina</taxon>
        <taxon>Sordariomycetes</taxon>
        <taxon>Hypocreomycetidae</taxon>
        <taxon>Glomerellales</taxon>
        <taxon>Glomerellaceae</taxon>
        <taxon>Colletotrichum</taxon>
        <taxon>Colletotrichum graminicola species complex</taxon>
    </lineage>
</organism>
<dbReference type="AlphaFoldDB" id="A0A066XHP9"/>
<reference evidence="4" key="1">
    <citation type="journal article" date="2014" name="Genome Announc.">
        <title>Draft genome sequence of Colletotrichum sublineola, a destructive pathogen of cultivated sorghum.</title>
        <authorList>
            <person name="Baroncelli R."/>
            <person name="Sanz-Martin J.M."/>
            <person name="Rech G.E."/>
            <person name="Sukno S.A."/>
            <person name="Thon M.R."/>
        </authorList>
    </citation>
    <scope>NUCLEOTIDE SEQUENCE [LARGE SCALE GENOMIC DNA]</scope>
    <source>
        <strain evidence="4">TX430BB</strain>
    </source>
</reference>
<name>A0A066XHP9_COLSU</name>
<dbReference type="eggNOG" id="ENOG502T4N5">
    <property type="taxonomic scope" value="Eukaryota"/>
</dbReference>